<dbReference type="InterPro" id="IPR002048">
    <property type="entry name" value="EF_hand_dom"/>
</dbReference>
<dbReference type="CDD" id="cd00519">
    <property type="entry name" value="Lipase_3"/>
    <property type="match status" value="1"/>
</dbReference>
<proteinExistence type="predicted"/>
<dbReference type="Proteomes" id="UP001165065">
    <property type="component" value="Unassembled WGS sequence"/>
</dbReference>
<organism evidence="3 4">
    <name type="scientific">Triparma columacea</name>
    <dbReference type="NCBI Taxonomy" id="722753"/>
    <lineage>
        <taxon>Eukaryota</taxon>
        <taxon>Sar</taxon>
        <taxon>Stramenopiles</taxon>
        <taxon>Ochrophyta</taxon>
        <taxon>Bolidophyceae</taxon>
        <taxon>Parmales</taxon>
        <taxon>Triparmaceae</taxon>
        <taxon>Triparma</taxon>
    </lineage>
</organism>
<dbReference type="PANTHER" id="PTHR45856">
    <property type="entry name" value="ALPHA/BETA-HYDROLASES SUPERFAMILY PROTEIN"/>
    <property type="match status" value="1"/>
</dbReference>
<reference evidence="4" key="1">
    <citation type="journal article" date="2023" name="Commun. Biol.">
        <title>Genome analysis of Parmales, the sister group of diatoms, reveals the evolutionary specialization of diatoms from phago-mixotrophs to photoautotrophs.</title>
        <authorList>
            <person name="Ban H."/>
            <person name="Sato S."/>
            <person name="Yoshikawa S."/>
            <person name="Yamada K."/>
            <person name="Nakamura Y."/>
            <person name="Ichinomiya M."/>
            <person name="Sato N."/>
            <person name="Blanc-Mathieu R."/>
            <person name="Endo H."/>
            <person name="Kuwata A."/>
            <person name="Ogata H."/>
        </authorList>
    </citation>
    <scope>NUCLEOTIDE SEQUENCE [LARGE SCALE GENOMIC DNA]</scope>
</reference>
<dbReference type="GO" id="GO:0005509">
    <property type="term" value="F:calcium ion binding"/>
    <property type="evidence" value="ECO:0007669"/>
    <property type="project" value="InterPro"/>
</dbReference>
<dbReference type="SUPFAM" id="SSF49562">
    <property type="entry name" value="C2 domain (Calcium/lipid-binding domain, CaLB)"/>
    <property type="match status" value="1"/>
</dbReference>
<comment type="caution">
    <text evidence="3">The sequence shown here is derived from an EMBL/GenBank/DDBJ whole genome shotgun (WGS) entry which is preliminary data.</text>
</comment>
<dbReference type="Pfam" id="PF01764">
    <property type="entry name" value="Lipase_3"/>
    <property type="match status" value="1"/>
</dbReference>
<dbReference type="InterPro" id="IPR035892">
    <property type="entry name" value="C2_domain_sf"/>
</dbReference>
<dbReference type="InterPro" id="IPR051218">
    <property type="entry name" value="Sec_MonoDiacylglyc_Lipase"/>
</dbReference>
<evidence type="ECO:0000259" key="1">
    <source>
        <dbReference type="PROSITE" id="PS50004"/>
    </source>
</evidence>
<dbReference type="SUPFAM" id="SSF53474">
    <property type="entry name" value="alpha/beta-Hydrolases"/>
    <property type="match status" value="1"/>
</dbReference>
<dbReference type="InterPro" id="IPR000008">
    <property type="entry name" value="C2_dom"/>
</dbReference>
<name>A0A9W7G4E8_9STRA</name>
<dbReference type="PANTHER" id="PTHR45856:SF24">
    <property type="entry name" value="FUNGAL LIPASE-LIKE DOMAIN-CONTAINING PROTEIN"/>
    <property type="match status" value="1"/>
</dbReference>
<feature type="domain" description="EF-hand" evidence="2">
    <location>
        <begin position="730"/>
        <end position="765"/>
    </location>
</feature>
<dbReference type="CDD" id="cd00051">
    <property type="entry name" value="EFh"/>
    <property type="match status" value="1"/>
</dbReference>
<dbReference type="PROSITE" id="PS50004">
    <property type="entry name" value="C2"/>
    <property type="match status" value="1"/>
</dbReference>
<evidence type="ECO:0000259" key="2">
    <source>
        <dbReference type="PROSITE" id="PS50222"/>
    </source>
</evidence>
<feature type="domain" description="C2" evidence="1">
    <location>
        <begin position="59"/>
        <end position="202"/>
    </location>
</feature>
<dbReference type="PROSITE" id="PS50222">
    <property type="entry name" value="EF_HAND_2"/>
    <property type="match status" value="2"/>
</dbReference>
<dbReference type="SUPFAM" id="SSF47473">
    <property type="entry name" value="EF-hand"/>
    <property type="match status" value="1"/>
</dbReference>
<dbReference type="InterPro" id="IPR029058">
    <property type="entry name" value="AB_hydrolase_fold"/>
</dbReference>
<evidence type="ECO:0000313" key="4">
    <source>
        <dbReference type="Proteomes" id="UP001165065"/>
    </source>
</evidence>
<dbReference type="Gene3D" id="1.10.238.10">
    <property type="entry name" value="EF-hand"/>
    <property type="match status" value="1"/>
</dbReference>
<gene>
    <name evidence="3" type="ORF">TrCOL_g3331</name>
</gene>
<evidence type="ECO:0000313" key="3">
    <source>
        <dbReference type="EMBL" id="GMI31757.1"/>
    </source>
</evidence>
<dbReference type="Pfam" id="PF00168">
    <property type="entry name" value="C2"/>
    <property type="match status" value="1"/>
</dbReference>
<dbReference type="Pfam" id="PF13499">
    <property type="entry name" value="EF-hand_7"/>
    <property type="match status" value="1"/>
</dbReference>
<dbReference type="Gene3D" id="2.60.40.150">
    <property type="entry name" value="C2 domain"/>
    <property type="match status" value="1"/>
</dbReference>
<dbReference type="GO" id="GO:0006629">
    <property type="term" value="P:lipid metabolic process"/>
    <property type="evidence" value="ECO:0007669"/>
    <property type="project" value="InterPro"/>
</dbReference>
<evidence type="ECO:0008006" key="5">
    <source>
        <dbReference type="Google" id="ProtNLM"/>
    </source>
</evidence>
<accession>A0A9W7G4E8</accession>
<dbReference type="CDD" id="cd00030">
    <property type="entry name" value="C2"/>
    <property type="match status" value="1"/>
</dbReference>
<dbReference type="InterPro" id="IPR011992">
    <property type="entry name" value="EF-hand-dom_pair"/>
</dbReference>
<dbReference type="InterPro" id="IPR002921">
    <property type="entry name" value="Fungal_lipase-type"/>
</dbReference>
<dbReference type="AlphaFoldDB" id="A0A9W7G4E8"/>
<dbReference type="Gene3D" id="3.40.50.1820">
    <property type="entry name" value="alpha/beta hydrolase"/>
    <property type="match status" value="1"/>
</dbReference>
<dbReference type="EMBL" id="BRYA01000011">
    <property type="protein sequence ID" value="GMI31757.1"/>
    <property type="molecule type" value="Genomic_DNA"/>
</dbReference>
<dbReference type="OrthoDB" id="426718at2759"/>
<sequence length="787" mass="87883">MGAGASSTNGTGHTLLFPSIKDDDIISEEMAMKLTDTSFNEMEFDSIQPKTPLPDDPSDEGISGLQLKQKASQLLDLVDITNVSCSELRNADWSGKSDPYCVFLVGEEGESWKDKLNKAVLYNGLAKTEVISNNLNPNFKKFSACLSKPSFLKSPEIHVRVYDEDAGSTCLAWAGINTDDCLGELKYPISVGVLAATVKGTLSGKGGDSTSTIKFDFSKTNFDLRKDVSKREKHNARIVTKDAIGDISTVDRGAAKEALEKVFSLDDCAKYGHLANFVYIRQEQWASKKDWLPGRNGKVKDMSMPMRFLLGDMKREGKVKVDNKFGVETLPDSYDMEIGTLGLSNGYLIDKKLDQQAMILLSKKTDTVILCFRGTDAGAGAKSAVLDLATTMVGNHPFKTSDDSITTKGKVHIGMQKSWKRLKQVIVPTIRKLFQEGEGFGRLVVTGHSLGGALATIFTRGLYEQIPEVRDKIVGYAFAGYAVGNDDFQADFDEKIPNFFRMVNDQDVVPHFVPPWFGYDHVGVLVHMTQTGITFDKTPYSLEPGSWESEDRSPLELLSDHSMANYTSLIDMYSDLGSMNDEQQQKIQRAWVGFLKSSRSQTVAAVSTGRSSIEYERTLEPNFDALLKEFEEELATPISSEFGNVTLMDFRMCLRQSTHRNGMAVGKSTVKWPNFLTTCFRVFYDVAEKRMMRIKKARLLAIFYVYDTDFDDFLSPHEFKAMCKEQFPGMKEEEIAETAKEIDLDVDGYISEREFLIWAIFGAGVDKFQPKTLEDELVDDHEVFGSI</sequence>
<protein>
    <recommendedName>
        <fullName evidence="5">Calmodulin</fullName>
    </recommendedName>
</protein>
<feature type="domain" description="EF-hand" evidence="2">
    <location>
        <begin position="694"/>
        <end position="729"/>
    </location>
</feature>
<keyword evidence="4" id="KW-1185">Reference proteome</keyword>
<dbReference type="SMART" id="SM00239">
    <property type="entry name" value="C2"/>
    <property type="match status" value="1"/>
</dbReference>